<organism evidence="2 3">
    <name type="scientific">Acropora cervicornis</name>
    <name type="common">Staghorn coral</name>
    <dbReference type="NCBI Taxonomy" id="6130"/>
    <lineage>
        <taxon>Eukaryota</taxon>
        <taxon>Metazoa</taxon>
        <taxon>Cnidaria</taxon>
        <taxon>Anthozoa</taxon>
        <taxon>Hexacorallia</taxon>
        <taxon>Scleractinia</taxon>
        <taxon>Astrocoeniina</taxon>
        <taxon>Acroporidae</taxon>
        <taxon>Acropora</taxon>
    </lineage>
</organism>
<gene>
    <name evidence="2" type="ORF">P5673_017979</name>
</gene>
<feature type="region of interest" description="Disordered" evidence="1">
    <location>
        <begin position="1"/>
        <end position="44"/>
    </location>
</feature>
<reference evidence="2" key="2">
    <citation type="journal article" date="2023" name="Science">
        <title>Genomic signatures of disease resistance in endangered staghorn corals.</title>
        <authorList>
            <person name="Vollmer S.V."/>
            <person name="Selwyn J.D."/>
            <person name="Despard B.A."/>
            <person name="Roesel C.L."/>
        </authorList>
    </citation>
    <scope>NUCLEOTIDE SEQUENCE</scope>
    <source>
        <strain evidence="2">K2</strain>
    </source>
</reference>
<sequence length="59" mass="6975">MVAERLHPQPKHRLQSFAFSETNDATAAVNCPPDRNRKQEERFGRHKKANWLKEKACHY</sequence>
<proteinExistence type="predicted"/>
<reference evidence="2" key="1">
    <citation type="journal article" date="2023" name="G3 (Bethesda)">
        <title>Whole genome assembly and annotation of the endangered Caribbean coral Acropora cervicornis.</title>
        <authorList>
            <person name="Selwyn J.D."/>
            <person name="Vollmer S.V."/>
        </authorList>
    </citation>
    <scope>NUCLEOTIDE SEQUENCE</scope>
    <source>
        <strain evidence="2">K2</strain>
    </source>
</reference>
<comment type="caution">
    <text evidence="2">The sequence shown here is derived from an EMBL/GenBank/DDBJ whole genome shotgun (WGS) entry which is preliminary data.</text>
</comment>
<feature type="compositionally biased region" description="Basic and acidic residues" evidence="1">
    <location>
        <begin position="34"/>
        <end position="43"/>
    </location>
</feature>
<dbReference type="EMBL" id="JARQWQ010000040">
    <property type="protein sequence ID" value="KAK2559360.1"/>
    <property type="molecule type" value="Genomic_DNA"/>
</dbReference>
<accession>A0AAD9QED4</accession>
<evidence type="ECO:0000313" key="2">
    <source>
        <dbReference type="EMBL" id="KAK2559360.1"/>
    </source>
</evidence>
<name>A0AAD9QED4_ACRCE</name>
<keyword evidence="3" id="KW-1185">Reference proteome</keyword>
<protein>
    <submittedName>
        <fullName evidence="2">Uncharacterized protein</fullName>
    </submittedName>
</protein>
<dbReference type="Proteomes" id="UP001249851">
    <property type="component" value="Unassembled WGS sequence"/>
</dbReference>
<evidence type="ECO:0000313" key="3">
    <source>
        <dbReference type="Proteomes" id="UP001249851"/>
    </source>
</evidence>
<dbReference type="AlphaFoldDB" id="A0AAD9QED4"/>
<evidence type="ECO:0000256" key="1">
    <source>
        <dbReference type="SAM" id="MobiDB-lite"/>
    </source>
</evidence>